<evidence type="ECO:0000256" key="2">
    <source>
        <dbReference type="ARBA" id="ARBA00022741"/>
    </source>
</evidence>
<dbReference type="OrthoDB" id="9802264at2"/>
<dbReference type="PANTHER" id="PTHR42788">
    <property type="entry name" value="TAURINE IMPORT ATP-BINDING PROTEIN-RELATED"/>
    <property type="match status" value="1"/>
</dbReference>
<dbReference type="RefSeq" id="WP_091499551.1">
    <property type="nucleotide sequence ID" value="NZ_FODJ01000011.1"/>
</dbReference>
<reference evidence="5 6" key="1">
    <citation type="submission" date="2016-10" db="EMBL/GenBank/DDBJ databases">
        <authorList>
            <person name="de Groot N.N."/>
        </authorList>
    </citation>
    <scope>NUCLEOTIDE SEQUENCE [LARGE SCALE GENOMIC DNA]</scope>
    <source>
        <strain evidence="5 6">CGMCC 1.10434</strain>
    </source>
</reference>
<dbReference type="InterPro" id="IPR003593">
    <property type="entry name" value="AAA+_ATPase"/>
</dbReference>
<proteinExistence type="predicted"/>
<dbReference type="InterPro" id="IPR003439">
    <property type="entry name" value="ABC_transporter-like_ATP-bd"/>
</dbReference>
<evidence type="ECO:0000313" key="5">
    <source>
        <dbReference type="EMBL" id="SEO72447.1"/>
    </source>
</evidence>
<dbReference type="GO" id="GO:0016887">
    <property type="term" value="F:ATP hydrolysis activity"/>
    <property type="evidence" value="ECO:0007669"/>
    <property type="project" value="InterPro"/>
</dbReference>
<dbReference type="PANTHER" id="PTHR42788:SF21">
    <property type="entry name" value="ABC TRANSPORTER ATP-BINDING PROTEIN"/>
    <property type="match status" value="1"/>
</dbReference>
<sequence>MSYLELDGISHYYFSEQQCKQAIDQVSLSIEKGKFTALLGPSGCGKTTLLSIIAQLIKPTEGAVTIERRSVEQHSRMIGYMLQQDYLFPWKTILDNVCIGPKLHGELTELEFNKAKALLRKVSLDHVEELYPNQLSGGMRQRVALARTLMTDPAILLLDEPFSALDFQTKLLLENFMVEMLSQYKKTAILVTHDIGEAIAMSDDIYLMQPNPGRIHLHLTVPEVVRELSPIEARRHPEYHRLFDEIWKEMTELDQQESK</sequence>
<keyword evidence="3 5" id="KW-0067">ATP-binding</keyword>
<evidence type="ECO:0000259" key="4">
    <source>
        <dbReference type="PROSITE" id="PS50893"/>
    </source>
</evidence>
<dbReference type="AlphaFoldDB" id="A0A1H8S1N0"/>
<keyword evidence="1" id="KW-0813">Transport</keyword>
<dbReference type="EMBL" id="FODJ01000011">
    <property type="protein sequence ID" value="SEO72447.1"/>
    <property type="molecule type" value="Genomic_DNA"/>
</dbReference>
<keyword evidence="6" id="KW-1185">Reference proteome</keyword>
<dbReference type="SUPFAM" id="SSF52540">
    <property type="entry name" value="P-loop containing nucleoside triphosphate hydrolases"/>
    <property type="match status" value="1"/>
</dbReference>
<dbReference type="InterPro" id="IPR050166">
    <property type="entry name" value="ABC_transporter_ATP-bind"/>
</dbReference>
<feature type="domain" description="ABC transporter" evidence="4">
    <location>
        <begin position="4"/>
        <end position="237"/>
    </location>
</feature>
<evidence type="ECO:0000256" key="1">
    <source>
        <dbReference type="ARBA" id="ARBA00022448"/>
    </source>
</evidence>
<gene>
    <name evidence="5" type="ORF">SAMN04488134_111120</name>
</gene>
<organism evidence="5 6">
    <name type="scientific">Amphibacillus marinus</name>
    <dbReference type="NCBI Taxonomy" id="872970"/>
    <lineage>
        <taxon>Bacteria</taxon>
        <taxon>Bacillati</taxon>
        <taxon>Bacillota</taxon>
        <taxon>Bacilli</taxon>
        <taxon>Bacillales</taxon>
        <taxon>Bacillaceae</taxon>
        <taxon>Amphibacillus</taxon>
    </lineage>
</organism>
<dbReference type="STRING" id="872970.SAMN04488134_111120"/>
<dbReference type="GO" id="GO:0005524">
    <property type="term" value="F:ATP binding"/>
    <property type="evidence" value="ECO:0007669"/>
    <property type="project" value="UniProtKB-KW"/>
</dbReference>
<accession>A0A1H8S1N0</accession>
<dbReference type="InterPro" id="IPR017871">
    <property type="entry name" value="ABC_transporter-like_CS"/>
</dbReference>
<evidence type="ECO:0000256" key="3">
    <source>
        <dbReference type="ARBA" id="ARBA00022840"/>
    </source>
</evidence>
<dbReference type="InterPro" id="IPR027417">
    <property type="entry name" value="P-loop_NTPase"/>
</dbReference>
<name>A0A1H8S1N0_9BACI</name>
<dbReference type="PROSITE" id="PS50893">
    <property type="entry name" value="ABC_TRANSPORTER_2"/>
    <property type="match status" value="1"/>
</dbReference>
<protein>
    <submittedName>
        <fullName evidence="5">NitT/TauT family transport system ATP-binding protein</fullName>
    </submittedName>
</protein>
<dbReference type="CDD" id="cd03293">
    <property type="entry name" value="ABC_NrtD_SsuB_transporters"/>
    <property type="match status" value="1"/>
</dbReference>
<dbReference type="Proteomes" id="UP000199300">
    <property type="component" value="Unassembled WGS sequence"/>
</dbReference>
<evidence type="ECO:0000313" key="6">
    <source>
        <dbReference type="Proteomes" id="UP000199300"/>
    </source>
</evidence>
<keyword evidence="2" id="KW-0547">Nucleotide-binding</keyword>
<dbReference type="SMART" id="SM00382">
    <property type="entry name" value="AAA"/>
    <property type="match status" value="1"/>
</dbReference>
<dbReference type="Gene3D" id="3.40.50.300">
    <property type="entry name" value="P-loop containing nucleotide triphosphate hydrolases"/>
    <property type="match status" value="1"/>
</dbReference>
<dbReference type="PROSITE" id="PS00211">
    <property type="entry name" value="ABC_TRANSPORTER_1"/>
    <property type="match status" value="1"/>
</dbReference>
<dbReference type="Pfam" id="PF00005">
    <property type="entry name" value="ABC_tran"/>
    <property type="match status" value="1"/>
</dbReference>